<gene>
    <name evidence="1" type="ORF">CRYO30217_03540</name>
</gene>
<reference evidence="1" key="1">
    <citation type="submission" date="2021-04" db="EMBL/GenBank/DDBJ databases">
        <authorList>
            <person name="Rodrigo-Torres L."/>
            <person name="Arahal R. D."/>
            <person name="Lucena T."/>
        </authorList>
    </citation>
    <scope>NUCLEOTIDE SEQUENCE</scope>
    <source>
        <strain evidence="1">AS29M-1</strain>
    </source>
</reference>
<keyword evidence="2" id="KW-1185">Reference proteome</keyword>
<accession>A0A916JRA5</accession>
<protein>
    <submittedName>
        <fullName evidence="1">Uncharacterized protein</fullName>
    </submittedName>
</protein>
<evidence type="ECO:0000313" key="2">
    <source>
        <dbReference type="Proteomes" id="UP000683507"/>
    </source>
</evidence>
<proteinExistence type="predicted"/>
<sequence>MITEKQEASVTVSTGMNGFDLQGAYAPINHLGVMVNMSGSPALTPSAKSSHRHAFAEAGAGFFAGIGEHGVIDLYGGWGLGNVRTKSHTTVNGNGHSDFVSGRSYRYFLQPSIGVKKDAFQFCFSMRTSYLDAYEIWNSEDDTAPSAGEVYFVEPVLTLRAGKDHLLFHSQVGFSGPLSTEGATVKLRPLIMNIGLTWRIGN</sequence>
<dbReference type="Proteomes" id="UP000683507">
    <property type="component" value="Chromosome"/>
</dbReference>
<evidence type="ECO:0000313" key="1">
    <source>
        <dbReference type="EMBL" id="CAG5087661.1"/>
    </source>
</evidence>
<dbReference type="AlphaFoldDB" id="A0A916JRA5"/>
<dbReference type="EMBL" id="OU015584">
    <property type="protein sequence ID" value="CAG5087661.1"/>
    <property type="molecule type" value="Genomic_DNA"/>
</dbReference>
<organism evidence="1 2">
    <name type="scientific">Parvicella tangerina</name>
    <dbReference type="NCBI Taxonomy" id="2829795"/>
    <lineage>
        <taxon>Bacteria</taxon>
        <taxon>Pseudomonadati</taxon>
        <taxon>Bacteroidota</taxon>
        <taxon>Flavobacteriia</taxon>
        <taxon>Flavobacteriales</taxon>
        <taxon>Parvicellaceae</taxon>
        <taxon>Parvicella</taxon>
    </lineage>
</organism>
<dbReference type="KEGG" id="ptan:CRYO30217_03540"/>
<name>A0A916JRA5_9FLAO</name>